<dbReference type="EMBL" id="QAOG01000007">
    <property type="protein sequence ID" value="PTQ58714.1"/>
    <property type="molecule type" value="Genomic_DNA"/>
</dbReference>
<dbReference type="InterPro" id="IPR036170">
    <property type="entry name" value="YezG-like_sf"/>
</dbReference>
<organism evidence="1 2">
    <name type="scientific">Sphingomonas aurantiaca</name>
    <dbReference type="NCBI Taxonomy" id="185949"/>
    <lineage>
        <taxon>Bacteria</taxon>
        <taxon>Pseudomonadati</taxon>
        <taxon>Pseudomonadota</taxon>
        <taxon>Alphaproteobacteria</taxon>
        <taxon>Sphingomonadales</taxon>
        <taxon>Sphingomonadaceae</taxon>
        <taxon>Sphingomonas</taxon>
    </lineage>
</organism>
<dbReference type="AlphaFoldDB" id="A0A2T5GHC2"/>
<evidence type="ECO:0000313" key="1">
    <source>
        <dbReference type="EMBL" id="PTQ58714.1"/>
    </source>
</evidence>
<reference evidence="1 2" key="1">
    <citation type="submission" date="2018-04" db="EMBL/GenBank/DDBJ databases">
        <title>Genomic Encyclopedia of Type Strains, Phase III (KMG-III): the genomes of soil and plant-associated and newly described type strains.</title>
        <authorList>
            <person name="Whitman W."/>
        </authorList>
    </citation>
    <scope>NUCLEOTIDE SEQUENCE [LARGE SCALE GENOMIC DNA]</scope>
    <source>
        <strain evidence="1 2">MA101b</strain>
    </source>
</reference>
<name>A0A2T5GHC2_9SPHN</name>
<dbReference type="SUPFAM" id="SSF160424">
    <property type="entry name" value="BH3703-like"/>
    <property type="match status" value="1"/>
</dbReference>
<dbReference type="Proteomes" id="UP000244189">
    <property type="component" value="Unassembled WGS sequence"/>
</dbReference>
<sequence length="106" mass="11995">MNEMDKQTDIITKLAQLMIDQIEGPFESIVCEYEYLERYSTVSSSLSVILHGTQKYPETAAGFATDNVELCMKLRELMRFHTGGEWGSFTLSLAASGEAKTEFYYS</sequence>
<proteinExistence type="predicted"/>
<dbReference type="RefSeq" id="WP_107959491.1">
    <property type="nucleotide sequence ID" value="NZ_QAOG01000007.1"/>
</dbReference>
<comment type="caution">
    <text evidence="1">The sequence shown here is derived from an EMBL/GenBank/DDBJ whole genome shotgun (WGS) entry which is preliminary data.</text>
</comment>
<protein>
    <submittedName>
        <fullName evidence="1">Uncharacterized protein</fullName>
    </submittedName>
</protein>
<keyword evidence="2" id="KW-1185">Reference proteome</keyword>
<gene>
    <name evidence="1" type="ORF">C8J26_3584</name>
</gene>
<evidence type="ECO:0000313" key="2">
    <source>
        <dbReference type="Proteomes" id="UP000244189"/>
    </source>
</evidence>
<accession>A0A2T5GHC2</accession>